<accession>A0A9D2H2J6</accession>
<feature type="transmembrane region" description="Helical" evidence="1">
    <location>
        <begin position="145"/>
        <end position="164"/>
    </location>
</feature>
<feature type="transmembrane region" description="Helical" evidence="1">
    <location>
        <begin position="12"/>
        <end position="33"/>
    </location>
</feature>
<comment type="caution">
    <text evidence="2">The sequence shown here is derived from an EMBL/GenBank/DDBJ whole genome shotgun (WGS) entry which is preliminary data.</text>
</comment>
<sequence length="242" mass="26317">MKTKIDASKLVSMLLELATAVCMVTGITLTSQMGGGFMGGGTAFLYFTVQSNLWIGAICALFFVLNALSLAKPSFFIPRVLHVIKFVFTVSITLTGIVFCGVLAPTLPGSFKSAANVLTHVVVPIAAVIDLFFCRPQKIAYQEFAFALIPPVYYLCFAGVGYALNWDFGSGNNYPYFFLNWDSPAGAFGFSSEMPYFMGCFYWIVVMIAFISLLSLGYIALIGALNRRAQKKAEKAPSTDGQ</sequence>
<dbReference type="NCBIfam" id="NF038065">
    <property type="entry name" value="Pr6Pr"/>
    <property type="match status" value="1"/>
</dbReference>
<gene>
    <name evidence="2" type="ORF">H9797_04375</name>
</gene>
<dbReference type="Proteomes" id="UP000824221">
    <property type="component" value="Unassembled WGS sequence"/>
</dbReference>
<evidence type="ECO:0000256" key="1">
    <source>
        <dbReference type="SAM" id="Phobius"/>
    </source>
</evidence>
<keyword evidence="1" id="KW-0472">Membrane</keyword>
<reference evidence="2" key="2">
    <citation type="submission" date="2021-04" db="EMBL/GenBank/DDBJ databases">
        <authorList>
            <person name="Gilroy R."/>
        </authorList>
    </citation>
    <scope>NUCLEOTIDE SEQUENCE</scope>
    <source>
        <strain evidence="2">CHK156-179</strain>
    </source>
</reference>
<proteinExistence type="predicted"/>
<name>A0A9D2H2J6_9FIRM</name>
<feature type="transmembrane region" description="Helical" evidence="1">
    <location>
        <begin position="113"/>
        <end position="133"/>
    </location>
</feature>
<feature type="transmembrane region" description="Helical" evidence="1">
    <location>
        <begin position="83"/>
        <end position="107"/>
    </location>
</feature>
<reference evidence="2" key="1">
    <citation type="journal article" date="2021" name="PeerJ">
        <title>Extensive microbial diversity within the chicken gut microbiome revealed by metagenomics and culture.</title>
        <authorList>
            <person name="Gilroy R."/>
            <person name="Ravi A."/>
            <person name="Getino M."/>
            <person name="Pursley I."/>
            <person name="Horton D.L."/>
            <person name="Alikhan N.F."/>
            <person name="Baker D."/>
            <person name="Gharbi K."/>
            <person name="Hall N."/>
            <person name="Watson M."/>
            <person name="Adriaenssens E.M."/>
            <person name="Foster-Nyarko E."/>
            <person name="Jarju S."/>
            <person name="Secka A."/>
            <person name="Antonio M."/>
            <person name="Oren A."/>
            <person name="Chaudhuri R.R."/>
            <person name="La Ragione R."/>
            <person name="Hildebrand F."/>
            <person name="Pallen M.J."/>
        </authorList>
    </citation>
    <scope>NUCLEOTIDE SEQUENCE</scope>
    <source>
        <strain evidence="2">CHK156-179</strain>
    </source>
</reference>
<keyword evidence="1" id="KW-1133">Transmembrane helix</keyword>
<dbReference type="AlphaFoldDB" id="A0A9D2H2J6"/>
<protein>
    <submittedName>
        <fullName evidence="2">Pr6Pr family membrane protein</fullName>
    </submittedName>
</protein>
<dbReference type="InterPro" id="IPR049713">
    <property type="entry name" value="Pr6Pr-like"/>
</dbReference>
<feature type="transmembrane region" description="Helical" evidence="1">
    <location>
        <begin position="201"/>
        <end position="225"/>
    </location>
</feature>
<evidence type="ECO:0000313" key="2">
    <source>
        <dbReference type="EMBL" id="HJA02599.1"/>
    </source>
</evidence>
<feature type="transmembrane region" description="Helical" evidence="1">
    <location>
        <begin position="53"/>
        <end position="71"/>
    </location>
</feature>
<keyword evidence="1" id="KW-0812">Transmembrane</keyword>
<dbReference type="EMBL" id="DXAJ01000064">
    <property type="protein sequence ID" value="HJA02599.1"/>
    <property type="molecule type" value="Genomic_DNA"/>
</dbReference>
<evidence type="ECO:0000313" key="3">
    <source>
        <dbReference type="Proteomes" id="UP000824221"/>
    </source>
</evidence>
<organism evidence="2 3">
    <name type="scientific">Candidatus Gallimonas gallistercoris</name>
    <dbReference type="NCBI Taxonomy" id="2838602"/>
    <lineage>
        <taxon>Bacteria</taxon>
        <taxon>Bacillati</taxon>
        <taxon>Bacillota</taxon>
        <taxon>Clostridia</taxon>
        <taxon>Candidatus Gallimonas</taxon>
    </lineage>
</organism>